<name>F2F3W8_SOLSS</name>
<organism evidence="2 3">
    <name type="scientific">Solibacillus silvestris (strain StLB046)</name>
    <name type="common">Bacillus silvestris</name>
    <dbReference type="NCBI Taxonomy" id="1002809"/>
    <lineage>
        <taxon>Bacteria</taxon>
        <taxon>Bacillati</taxon>
        <taxon>Bacillota</taxon>
        <taxon>Bacilli</taxon>
        <taxon>Bacillales</taxon>
        <taxon>Caryophanaceae</taxon>
        <taxon>Solibacillus</taxon>
    </lineage>
</organism>
<gene>
    <name evidence="2" type="ordered locus">SSIL_3343</name>
</gene>
<keyword evidence="3" id="KW-1185">Reference proteome</keyword>
<dbReference type="AlphaFoldDB" id="F2F3W8"/>
<dbReference type="PATRIC" id="fig|1002809.3.peg.3384"/>
<protein>
    <submittedName>
        <fullName evidence="2">Lipoprotein NlpI</fullName>
    </submittedName>
</protein>
<accession>F2F3W8</accession>
<reference evidence="3" key="1">
    <citation type="submission" date="2011-04" db="EMBL/GenBank/DDBJ databases">
        <title>Genome sequence of Solibacillus silvestris StLB046.</title>
        <authorList>
            <person name="Morohoshi T."/>
            <person name="Someya N."/>
            <person name="Ikeda T."/>
        </authorList>
    </citation>
    <scope>NUCLEOTIDE SEQUENCE [LARGE SCALE GENOMIC DNA]</scope>
    <source>
        <strain evidence="3">StLB046</strain>
    </source>
</reference>
<sequence length="143" mass="16304">MKKIVYVFTVCSALLLFGCTEEKSSEETEPVTQVPVANEKGTEENSSLREEQTSTDGQSEQNETEKVITPKKAEEVVQNIVETAQEDQVVNDIKIDNSKDEVIANITFNEEVSDKERGSFLFNYMLFLEKQYPEQEVKINIEE</sequence>
<reference evidence="2 3" key="2">
    <citation type="journal article" date="2012" name="J. Biosci. Bioeng.">
        <title>Complete genome sequence and characterization of the N-acylhomoserine lactone-degrading gene of the potato leaf-associated Solibacillus silvestris.</title>
        <authorList>
            <person name="Morohoshi T."/>
            <person name="Tominaga Y."/>
            <person name="Someya N."/>
            <person name="Ikeda T."/>
        </authorList>
    </citation>
    <scope>NUCLEOTIDE SEQUENCE [LARGE SCALE GENOMIC DNA]</scope>
    <source>
        <strain evidence="2 3">StLB046</strain>
    </source>
</reference>
<keyword evidence="2" id="KW-0449">Lipoprotein</keyword>
<evidence type="ECO:0000256" key="1">
    <source>
        <dbReference type="SAM" id="MobiDB-lite"/>
    </source>
</evidence>
<evidence type="ECO:0000313" key="2">
    <source>
        <dbReference type="EMBL" id="BAK17766.1"/>
    </source>
</evidence>
<dbReference type="EMBL" id="AP012157">
    <property type="protein sequence ID" value="BAK17766.1"/>
    <property type="molecule type" value="Genomic_DNA"/>
</dbReference>
<dbReference type="KEGG" id="siv:SSIL_3343"/>
<dbReference type="HOGENOM" id="CLU_1804919_0_0_9"/>
<feature type="compositionally biased region" description="Basic and acidic residues" evidence="1">
    <location>
        <begin position="40"/>
        <end position="52"/>
    </location>
</feature>
<proteinExistence type="predicted"/>
<feature type="region of interest" description="Disordered" evidence="1">
    <location>
        <begin position="22"/>
        <end position="71"/>
    </location>
</feature>
<dbReference type="PROSITE" id="PS51257">
    <property type="entry name" value="PROKAR_LIPOPROTEIN"/>
    <property type="match status" value="1"/>
</dbReference>
<dbReference type="Proteomes" id="UP000006691">
    <property type="component" value="Chromosome"/>
</dbReference>
<evidence type="ECO:0000313" key="3">
    <source>
        <dbReference type="Proteomes" id="UP000006691"/>
    </source>
</evidence>
<dbReference type="RefSeq" id="WP_014824708.1">
    <property type="nucleotide sequence ID" value="NC_018065.1"/>
</dbReference>